<reference evidence="1 2" key="1">
    <citation type="submission" date="2019-05" db="EMBL/GenBank/DDBJ databases">
        <title>Genome sequencing of F202Z8.</title>
        <authorList>
            <person name="Kwon Y.M."/>
        </authorList>
    </citation>
    <scope>NUCLEOTIDE SEQUENCE [LARGE SCALE GENOMIC DNA]</scope>
    <source>
        <strain evidence="1 2">F202Z8</strain>
    </source>
</reference>
<accession>A0A5B7SWW5</accession>
<organism evidence="1 2">
    <name type="scientific">Aggregatimonas sangjinii</name>
    <dbReference type="NCBI Taxonomy" id="2583587"/>
    <lineage>
        <taxon>Bacteria</taxon>
        <taxon>Pseudomonadati</taxon>
        <taxon>Bacteroidota</taxon>
        <taxon>Flavobacteriia</taxon>
        <taxon>Flavobacteriales</taxon>
        <taxon>Flavobacteriaceae</taxon>
        <taxon>Aggregatimonas</taxon>
    </lineage>
</organism>
<proteinExistence type="predicted"/>
<protein>
    <submittedName>
        <fullName evidence="1">Uncharacterized protein</fullName>
    </submittedName>
</protein>
<dbReference type="AlphaFoldDB" id="A0A5B7SWW5"/>
<name>A0A5B7SWW5_9FLAO</name>
<dbReference type="KEGG" id="asag:FGM00_15800"/>
<dbReference type="RefSeq" id="WP_138853835.1">
    <property type="nucleotide sequence ID" value="NZ_CP040710.1"/>
</dbReference>
<dbReference type="EMBL" id="CP040710">
    <property type="protein sequence ID" value="QCX01498.1"/>
    <property type="molecule type" value="Genomic_DNA"/>
</dbReference>
<sequence>MTTYNAYEITLDAFIAKILIVCPKCTKKAQVVDHSDGNTILTCISCAYNTSKKVAFYQLGTPKDPFFGHPLWLQKKFKDGIFWAYNLEHLTLLENHIAANRRARDITKISNRSIGSRLPKWVTSKKNRKELLQLIDALKKR</sequence>
<keyword evidence="2" id="KW-1185">Reference proteome</keyword>
<evidence type="ECO:0000313" key="1">
    <source>
        <dbReference type="EMBL" id="QCX01498.1"/>
    </source>
</evidence>
<dbReference type="Proteomes" id="UP000310017">
    <property type="component" value="Chromosome"/>
</dbReference>
<evidence type="ECO:0000313" key="2">
    <source>
        <dbReference type="Proteomes" id="UP000310017"/>
    </source>
</evidence>
<dbReference type="OrthoDB" id="707631at2"/>
<gene>
    <name evidence="1" type="ORF">FGM00_15800</name>
</gene>